<evidence type="ECO:0000256" key="5">
    <source>
        <dbReference type="ARBA" id="ARBA00023306"/>
    </source>
</evidence>
<keyword evidence="5" id="KW-0131">Cell cycle</keyword>
<feature type="compositionally biased region" description="Polar residues" evidence="6">
    <location>
        <begin position="430"/>
        <end position="445"/>
    </location>
</feature>
<dbReference type="AlphaFoldDB" id="A0A7R9JBI2"/>
<dbReference type="EMBL" id="OE184056">
    <property type="protein sequence ID" value="CAD7576278.1"/>
    <property type="molecule type" value="Genomic_DNA"/>
</dbReference>
<evidence type="ECO:0000256" key="4">
    <source>
        <dbReference type="ARBA" id="ARBA00022776"/>
    </source>
</evidence>
<comment type="similarity">
    <text evidence="1">Belongs to the BORA family.</text>
</comment>
<evidence type="ECO:0000256" key="6">
    <source>
        <dbReference type="SAM" id="MobiDB-lite"/>
    </source>
</evidence>
<protein>
    <recommendedName>
        <fullName evidence="2">Protein aurora borealis</fullName>
    </recommendedName>
</protein>
<evidence type="ECO:0000256" key="2">
    <source>
        <dbReference type="ARBA" id="ARBA00020055"/>
    </source>
</evidence>
<keyword evidence="3" id="KW-0132">Cell division</keyword>
<dbReference type="PANTHER" id="PTHR14728:SF2">
    <property type="entry name" value="PROTEIN AURORA BOREALIS"/>
    <property type="match status" value="1"/>
</dbReference>
<dbReference type="InterPro" id="IPR023252">
    <property type="entry name" value="Aurora_borealis_protein"/>
</dbReference>
<proteinExistence type="inferred from homology"/>
<gene>
    <name evidence="7" type="ORF">TCMB3V08_LOCUS8850</name>
</gene>
<sequence length="495" mass="55194">MTPTSKKAEFSESSTEGDNCADKQIKSKNNFQSPLIKNVHIYDDSPVSRKGNILQQSSSYFKFLPRHSTPPSQLNNLPALNPFEKALTNSLHMPVFSPSVFTNVVSPTQDGQQFCWTIEDISILKPASIEQSAEHVDHVESDPEVESRAQEAIHRKSGKPFRKNHPPVHLTEIRTSISPSSAVELNTTSALSNYATEAVVPSPWGEPVPKGYPSRCFEDNENKLKEVDEESERKNNICLAKVNVSSQTVLSLPPVLPREVEEVLKPFFSTGEVSRSFLIKALGPVECKSRTYFVGWWGGRVKGVASQPTKVIFCANKNRWITEIVDGASYRTGLETEEADDSFMNTSTLRRKLLFHEDMNVSPYLSSVQSGLLRHSPYSQTMLFPSTPIVRHRSYDTNHEISPPQFSPIVKNDCQLRRNKSSTRLDFSMNMSIDSSPTELSSVERPQQEDEGKALLPYCASLSSNPVTSDTGYSTASFSQDTLSENNLVPLKLIS</sequence>
<dbReference type="GO" id="GO:0005634">
    <property type="term" value="C:nucleus"/>
    <property type="evidence" value="ECO:0007669"/>
    <property type="project" value="TreeGrafter"/>
</dbReference>
<dbReference type="GO" id="GO:0005737">
    <property type="term" value="C:cytoplasm"/>
    <property type="evidence" value="ECO:0007669"/>
    <property type="project" value="TreeGrafter"/>
</dbReference>
<name>A0A7R9JBI2_TIMCA</name>
<keyword evidence="4" id="KW-0498">Mitosis</keyword>
<feature type="region of interest" description="Disordered" evidence="6">
    <location>
        <begin position="1"/>
        <end position="22"/>
    </location>
</feature>
<dbReference type="GO" id="GO:0007088">
    <property type="term" value="P:regulation of mitotic nuclear division"/>
    <property type="evidence" value="ECO:0007669"/>
    <property type="project" value="TreeGrafter"/>
</dbReference>
<feature type="compositionally biased region" description="Basic and acidic residues" evidence="6">
    <location>
        <begin position="1"/>
        <end position="10"/>
    </location>
</feature>
<organism evidence="7">
    <name type="scientific">Timema californicum</name>
    <name type="common">California timema</name>
    <name type="synonym">Walking stick</name>
    <dbReference type="NCBI Taxonomy" id="61474"/>
    <lineage>
        <taxon>Eukaryota</taxon>
        <taxon>Metazoa</taxon>
        <taxon>Ecdysozoa</taxon>
        <taxon>Arthropoda</taxon>
        <taxon>Hexapoda</taxon>
        <taxon>Insecta</taxon>
        <taxon>Pterygota</taxon>
        <taxon>Neoptera</taxon>
        <taxon>Polyneoptera</taxon>
        <taxon>Phasmatodea</taxon>
        <taxon>Timematodea</taxon>
        <taxon>Timematoidea</taxon>
        <taxon>Timematidae</taxon>
        <taxon>Timema</taxon>
    </lineage>
</organism>
<dbReference type="GO" id="GO:0051301">
    <property type="term" value="P:cell division"/>
    <property type="evidence" value="ECO:0007669"/>
    <property type="project" value="UniProtKB-KW"/>
</dbReference>
<dbReference type="PANTHER" id="PTHR14728">
    <property type="entry name" value="PROTEIN AURORA BOREALIS"/>
    <property type="match status" value="1"/>
</dbReference>
<evidence type="ECO:0000313" key="7">
    <source>
        <dbReference type="EMBL" id="CAD7576278.1"/>
    </source>
</evidence>
<evidence type="ECO:0000256" key="3">
    <source>
        <dbReference type="ARBA" id="ARBA00022618"/>
    </source>
</evidence>
<feature type="region of interest" description="Disordered" evidence="6">
    <location>
        <begin position="430"/>
        <end position="451"/>
    </location>
</feature>
<dbReference type="GO" id="GO:0019901">
    <property type="term" value="F:protein kinase binding"/>
    <property type="evidence" value="ECO:0007669"/>
    <property type="project" value="TreeGrafter"/>
</dbReference>
<accession>A0A7R9JBI2</accession>
<evidence type="ECO:0000256" key="1">
    <source>
        <dbReference type="ARBA" id="ARBA00010963"/>
    </source>
</evidence>
<dbReference type="Pfam" id="PF15280">
    <property type="entry name" value="BORA_N"/>
    <property type="match status" value="2"/>
</dbReference>
<dbReference type="GO" id="GO:0060236">
    <property type="term" value="P:regulation of mitotic spindle organization"/>
    <property type="evidence" value="ECO:0007669"/>
    <property type="project" value="TreeGrafter"/>
</dbReference>
<reference evidence="7" key="1">
    <citation type="submission" date="2020-11" db="EMBL/GenBank/DDBJ databases">
        <authorList>
            <person name="Tran Van P."/>
        </authorList>
    </citation>
    <scope>NUCLEOTIDE SEQUENCE</scope>
</reference>